<accession>A0A076ESR2</accession>
<keyword evidence="1" id="KW-1133">Transmembrane helix</keyword>
<evidence type="ECO:0000313" key="3">
    <source>
        <dbReference type="Proteomes" id="UP000028488"/>
    </source>
</evidence>
<dbReference type="PANTHER" id="PTHR36844:SF1">
    <property type="entry name" value="PROTEASE PRSW"/>
    <property type="match status" value="1"/>
</dbReference>
<dbReference type="Proteomes" id="UP000028488">
    <property type="component" value="Chromosome"/>
</dbReference>
<evidence type="ECO:0000256" key="1">
    <source>
        <dbReference type="SAM" id="Phobius"/>
    </source>
</evidence>
<dbReference type="Pfam" id="PF13367">
    <property type="entry name" value="PrsW-protease"/>
    <property type="match status" value="1"/>
</dbReference>
<dbReference type="eggNOG" id="COG2339">
    <property type="taxonomic scope" value="Bacteria"/>
</dbReference>
<feature type="transmembrane region" description="Helical" evidence="1">
    <location>
        <begin position="275"/>
        <end position="297"/>
    </location>
</feature>
<evidence type="ECO:0008006" key="4">
    <source>
        <dbReference type="Google" id="ProtNLM"/>
    </source>
</evidence>
<sequence length="401" mass="42960">MTTPRLDDLDAERVAAIDNSGWGKSFTFFQPRNLAFWAYLLLVVTGLFSFASMLAGQYAAYGQAIVVAVVLFAVYGAIFWWFTHHIDRYARQPAALVVVAFLWGGFAATWTMAAHANDAVRALYAKAFGQAWALDWGAGLAAPFDEEIAKGVGLLLLISLAPRLIRTAFDGFILGAFIGLGFQIVEDVAYALGSAGSQFGANQVESAMSTVWMRMATGVSAHILYSAVFCAGLVYLVGRPAERRKVGRGLALMATAMLLHGVWDSMGALVRGHTALLFVLMLAVIVIALGVAVKVFAMTVPTERRFLRAIMAPEVARGGLTAAELEAMCGDRKARKAFRKAGVGRAERTRAVHVLDAADELADALAATRGADTGRVAFARSELARIRDGAPPPSRDAALTR</sequence>
<feature type="transmembrane region" description="Helical" evidence="1">
    <location>
        <begin position="34"/>
        <end position="55"/>
    </location>
</feature>
<feature type="transmembrane region" description="Helical" evidence="1">
    <location>
        <begin position="94"/>
        <end position="113"/>
    </location>
</feature>
<dbReference type="AlphaFoldDB" id="A0A076ESR2"/>
<feature type="transmembrane region" description="Helical" evidence="1">
    <location>
        <begin position="61"/>
        <end position="82"/>
    </location>
</feature>
<feature type="transmembrane region" description="Helical" evidence="1">
    <location>
        <begin position="212"/>
        <end position="237"/>
    </location>
</feature>
<dbReference type="RefSeq" id="WP_128641027.1">
    <property type="nucleotide sequence ID" value="NZ_CP008947.1"/>
</dbReference>
<evidence type="ECO:0000313" key="2">
    <source>
        <dbReference type="EMBL" id="AII08193.1"/>
    </source>
</evidence>
<dbReference type="PANTHER" id="PTHR36844">
    <property type="entry name" value="PROTEASE PRSW"/>
    <property type="match status" value="1"/>
</dbReference>
<gene>
    <name evidence="2" type="ORF">EP51_27655</name>
</gene>
<dbReference type="EMBL" id="CP008947">
    <property type="protein sequence ID" value="AII08193.1"/>
    <property type="molecule type" value="Genomic_DNA"/>
</dbReference>
<dbReference type="GO" id="GO:0008233">
    <property type="term" value="F:peptidase activity"/>
    <property type="evidence" value="ECO:0007669"/>
    <property type="project" value="InterPro"/>
</dbReference>
<feature type="transmembrane region" description="Helical" evidence="1">
    <location>
        <begin position="249"/>
        <end position="269"/>
    </location>
</feature>
<feature type="transmembrane region" description="Helical" evidence="1">
    <location>
        <begin position="172"/>
        <end position="192"/>
    </location>
</feature>
<proteinExistence type="predicted"/>
<name>A0A076ESR2_RHOOP</name>
<organism evidence="2 3">
    <name type="scientific">Rhodococcus opacus</name>
    <name type="common">Nocardia opaca</name>
    <dbReference type="NCBI Taxonomy" id="37919"/>
    <lineage>
        <taxon>Bacteria</taxon>
        <taxon>Bacillati</taxon>
        <taxon>Actinomycetota</taxon>
        <taxon>Actinomycetes</taxon>
        <taxon>Mycobacteriales</taxon>
        <taxon>Nocardiaceae</taxon>
        <taxon>Rhodococcus</taxon>
    </lineage>
</organism>
<keyword evidence="1" id="KW-0472">Membrane</keyword>
<keyword evidence="1" id="KW-0812">Transmembrane</keyword>
<dbReference type="InterPro" id="IPR026898">
    <property type="entry name" value="PrsW"/>
</dbReference>
<reference evidence="2 3" key="1">
    <citation type="submission" date="2014-07" db="EMBL/GenBank/DDBJ databases">
        <title>Genome Sequence of Rhodococcus opacus Strain R7, a Biodegrader of Mono- and Polycyclic Aromatic Hydrocarbons.</title>
        <authorList>
            <person name="Di Gennaro P."/>
            <person name="Zampolli J."/>
            <person name="Presti I."/>
            <person name="Cappelletti M."/>
            <person name="D'Ursi P."/>
            <person name="Orro A."/>
            <person name="Mezzelani A."/>
            <person name="Milanesi L."/>
        </authorList>
    </citation>
    <scope>NUCLEOTIDE SEQUENCE [LARGE SCALE GENOMIC DNA]</scope>
    <source>
        <strain evidence="2 3">R7</strain>
    </source>
</reference>
<protein>
    <recommendedName>
        <fullName evidence="4">PrsW family intramembrane metalloprotease</fullName>
    </recommendedName>
</protein>